<evidence type="ECO:0000256" key="5">
    <source>
        <dbReference type="ARBA" id="ARBA00023136"/>
    </source>
</evidence>
<dbReference type="PANTHER" id="PTHR38459">
    <property type="entry name" value="PROPHAGE BACTOPRENOL-LINKED GLUCOSE TRANSLOCASE HOMOLOG"/>
    <property type="match status" value="1"/>
</dbReference>
<sequence>MSQQPSSASPMQLFNAYRRRYPIINDFLKFGTVGASGFLVDVTIYYLLQWLLGIPHLTARGMSFWFSASWNWYWNRNFTFKHRRHGRKVTQWVGYIITGGVGFGLNWGTYYLLVTYVEFFDQYKILALIAGVGAGMMFNFVSARTLIFRSI</sequence>
<keyword evidence="5 6" id="KW-0472">Membrane</keyword>
<keyword evidence="3 6" id="KW-0812">Transmembrane</keyword>
<dbReference type="STRING" id="64969.SAMN02745127_01846"/>
<evidence type="ECO:0000256" key="1">
    <source>
        <dbReference type="ARBA" id="ARBA00004141"/>
    </source>
</evidence>
<evidence type="ECO:0000313" key="9">
    <source>
        <dbReference type="Proteomes" id="UP000191418"/>
    </source>
</evidence>
<feature type="domain" description="GtrA/DPMS transmembrane" evidence="7">
    <location>
        <begin position="29"/>
        <end position="148"/>
    </location>
</feature>
<dbReference type="GO" id="GO:0000271">
    <property type="term" value="P:polysaccharide biosynthetic process"/>
    <property type="evidence" value="ECO:0007669"/>
    <property type="project" value="InterPro"/>
</dbReference>
<evidence type="ECO:0000256" key="4">
    <source>
        <dbReference type="ARBA" id="ARBA00022989"/>
    </source>
</evidence>
<evidence type="ECO:0000256" key="3">
    <source>
        <dbReference type="ARBA" id="ARBA00022692"/>
    </source>
</evidence>
<feature type="transmembrane region" description="Helical" evidence="6">
    <location>
        <begin position="27"/>
        <end position="48"/>
    </location>
</feature>
<protein>
    <recommendedName>
        <fullName evidence="7">GtrA/DPMS transmembrane domain-containing protein</fullName>
    </recommendedName>
</protein>
<dbReference type="PANTHER" id="PTHR38459:SF1">
    <property type="entry name" value="PROPHAGE BACTOPRENOL-LINKED GLUCOSE TRANSLOCASE HOMOLOG"/>
    <property type="match status" value="1"/>
</dbReference>
<comment type="similarity">
    <text evidence="2">Belongs to the GtrA family.</text>
</comment>
<dbReference type="AlphaFoldDB" id="A0A1T4QDV6"/>
<name>A0A1T4QDV6_9GAMM</name>
<feature type="transmembrane region" description="Helical" evidence="6">
    <location>
        <begin position="125"/>
        <end position="147"/>
    </location>
</feature>
<evidence type="ECO:0000259" key="7">
    <source>
        <dbReference type="Pfam" id="PF04138"/>
    </source>
</evidence>
<comment type="caution">
    <text evidence="8">The sequence shown here is derived from an EMBL/GenBank/DDBJ whole genome shotgun (WGS) entry which is preliminary data.</text>
</comment>
<dbReference type="InterPro" id="IPR051401">
    <property type="entry name" value="GtrA_CellWall_Glycosyl"/>
</dbReference>
<dbReference type="Proteomes" id="UP000191418">
    <property type="component" value="Unassembled WGS sequence"/>
</dbReference>
<proteinExistence type="inferred from homology"/>
<gene>
    <name evidence="8" type="ORF">BTE48_03575</name>
</gene>
<organism evidence="8 9">
    <name type="scientific">Oceanospirillum multiglobuliferum</name>
    <dbReference type="NCBI Taxonomy" id="64969"/>
    <lineage>
        <taxon>Bacteria</taxon>
        <taxon>Pseudomonadati</taxon>
        <taxon>Pseudomonadota</taxon>
        <taxon>Gammaproteobacteria</taxon>
        <taxon>Oceanospirillales</taxon>
        <taxon>Oceanospirillaceae</taxon>
        <taxon>Oceanospirillum</taxon>
    </lineage>
</organism>
<reference evidence="8 9" key="1">
    <citation type="submission" date="2017-01" db="EMBL/GenBank/DDBJ databases">
        <title>Genome Sequencing of a Marine Spirillum, Oceanospirillum multiglobuliferum ATCC 33336, from Japan.</title>
        <authorList>
            <person name="Carney J.G."/>
            <person name="Trachtenberg A.M."/>
            <person name="Rheaume B.A."/>
            <person name="Linnane J.D."/>
            <person name="Pitts N.L."/>
            <person name="Mykles D.L."/>
            <person name="Maclea K.S."/>
        </authorList>
    </citation>
    <scope>NUCLEOTIDE SEQUENCE [LARGE SCALE GENOMIC DNA]</scope>
    <source>
        <strain evidence="8 9">ATCC 33336</strain>
    </source>
</reference>
<dbReference type="EMBL" id="MTSM01000003">
    <property type="protein sequence ID" value="OPX56516.1"/>
    <property type="molecule type" value="Genomic_DNA"/>
</dbReference>
<dbReference type="OrthoDB" id="9811884at2"/>
<evidence type="ECO:0000256" key="2">
    <source>
        <dbReference type="ARBA" id="ARBA00009399"/>
    </source>
</evidence>
<keyword evidence="4 6" id="KW-1133">Transmembrane helix</keyword>
<accession>A0A1T4QDV6</accession>
<feature type="transmembrane region" description="Helical" evidence="6">
    <location>
        <begin position="93"/>
        <end position="113"/>
    </location>
</feature>
<evidence type="ECO:0000256" key="6">
    <source>
        <dbReference type="SAM" id="Phobius"/>
    </source>
</evidence>
<evidence type="ECO:0000313" key="8">
    <source>
        <dbReference type="EMBL" id="OPX56516.1"/>
    </source>
</evidence>
<comment type="subcellular location">
    <subcellularLocation>
        <location evidence="1">Membrane</location>
        <topology evidence="1">Multi-pass membrane protein</topology>
    </subcellularLocation>
</comment>
<dbReference type="InterPro" id="IPR007267">
    <property type="entry name" value="GtrA_DPMS_TM"/>
</dbReference>
<dbReference type="GO" id="GO:0005886">
    <property type="term" value="C:plasma membrane"/>
    <property type="evidence" value="ECO:0007669"/>
    <property type="project" value="TreeGrafter"/>
</dbReference>
<dbReference type="Pfam" id="PF04138">
    <property type="entry name" value="GtrA_DPMS_TM"/>
    <property type="match status" value="1"/>
</dbReference>
<dbReference type="RefSeq" id="WP_078745445.1">
    <property type="nucleotide sequence ID" value="NZ_FUXG01000011.1"/>
</dbReference>
<keyword evidence="9" id="KW-1185">Reference proteome</keyword>
<feature type="transmembrane region" description="Helical" evidence="6">
    <location>
        <begin position="54"/>
        <end position="73"/>
    </location>
</feature>